<comment type="caution">
    <text evidence="2">The sequence shown here is derived from an EMBL/GenBank/DDBJ whole genome shotgun (WGS) entry which is preliminary data.</text>
</comment>
<dbReference type="InterPro" id="IPR023213">
    <property type="entry name" value="CAT-like_dom_sf"/>
</dbReference>
<evidence type="ECO:0000259" key="1">
    <source>
        <dbReference type="PROSITE" id="PS50003"/>
    </source>
</evidence>
<gene>
    <name evidence="2" type="ORF">VTJ49DRAFT_5743</name>
</gene>
<feature type="domain" description="PH" evidence="1">
    <location>
        <begin position="1"/>
        <end position="19"/>
    </location>
</feature>
<dbReference type="Pfam" id="PF02458">
    <property type="entry name" value="Transferase"/>
    <property type="match status" value="1"/>
</dbReference>
<dbReference type="PROSITE" id="PS50003">
    <property type="entry name" value="PH_DOMAIN"/>
    <property type="match status" value="1"/>
</dbReference>
<dbReference type="InterPro" id="IPR001849">
    <property type="entry name" value="PH_domain"/>
</dbReference>
<name>A0ABR3V2P5_HUMIN</name>
<protein>
    <recommendedName>
        <fullName evidence="1">PH domain-containing protein</fullName>
    </recommendedName>
</protein>
<dbReference type="EMBL" id="JAZGSY010000488">
    <property type="protein sequence ID" value="KAL1835986.1"/>
    <property type="molecule type" value="Genomic_DNA"/>
</dbReference>
<dbReference type="Proteomes" id="UP001583172">
    <property type="component" value="Unassembled WGS sequence"/>
</dbReference>
<proteinExistence type="predicted"/>
<dbReference type="Gene3D" id="3.30.559.10">
    <property type="entry name" value="Chloramphenicol acetyltransferase-like domain"/>
    <property type="match status" value="2"/>
</dbReference>
<accession>A0ABR3V2P5</accession>
<keyword evidence="3" id="KW-1185">Reference proteome</keyword>
<organism evidence="2 3">
    <name type="scientific">Humicola insolens</name>
    <name type="common">Soft-rot fungus</name>
    <dbReference type="NCBI Taxonomy" id="85995"/>
    <lineage>
        <taxon>Eukaryota</taxon>
        <taxon>Fungi</taxon>
        <taxon>Dikarya</taxon>
        <taxon>Ascomycota</taxon>
        <taxon>Pezizomycotina</taxon>
        <taxon>Sordariomycetes</taxon>
        <taxon>Sordariomycetidae</taxon>
        <taxon>Sordariales</taxon>
        <taxon>Chaetomiaceae</taxon>
        <taxon>Mycothermus</taxon>
    </lineage>
</organism>
<sequence length="542" mass="59143">MATERERQAWVSGLTKTMTLTALDYTAPQNYIMRCWGFPLASNRKVDREAAVKYLKERLDLTLSRLRFLGGVIIHGKDGGLPRLVYPYNDADINIRRFPDEVFDFQVLGSKDFPTYGQLTKDGVPASAFTREVLWLLPKTGPSPGDSVYPVTLRATFIHSGLILGFSFHHGVLDGLGTQVFLDRFNDLDPSIPPTVDYLTTLLKQKENFLAYATKIAATTTVDIHSLPDYDFTIPPTPPVIAPAVANVFAIPATVASDLHAAALKHLHTTHEDTNPNIFVSIPDMIGALAWTSMTRVRLRAGRIHPSEPSRFASAVSVRDLVPLGSNNNLNTNKAWTTEYLGNMWLRALASSTVGEVTGTSTTSRTALSKPVTPELVGEVAWLIRQAVAGLRQAATVARHVAIVARATGCCYESNETKDDGLDGLTWPDVDAAIRRSIARHSTGVDMSVGVGLGADVEFDIPGVFDGKGPAAWTSRAYVPFDGFVTILPRKGGNKGGEDWEVWIALREEDMEVLKGEVELGGWVSGRKREGSWRRGGGVCVL</sequence>
<reference evidence="2 3" key="1">
    <citation type="journal article" date="2024" name="Commun. Biol.">
        <title>Comparative genomic analysis of thermophilic fungi reveals convergent evolutionary adaptations and gene losses.</title>
        <authorList>
            <person name="Steindorff A.S."/>
            <person name="Aguilar-Pontes M.V."/>
            <person name="Robinson A.J."/>
            <person name="Andreopoulos B."/>
            <person name="LaButti K."/>
            <person name="Kuo A."/>
            <person name="Mondo S."/>
            <person name="Riley R."/>
            <person name="Otillar R."/>
            <person name="Haridas S."/>
            <person name="Lipzen A."/>
            <person name="Grimwood J."/>
            <person name="Schmutz J."/>
            <person name="Clum A."/>
            <person name="Reid I.D."/>
            <person name="Moisan M.C."/>
            <person name="Butler G."/>
            <person name="Nguyen T.T.M."/>
            <person name="Dewar K."/>
            <person name="Conant G."/>
            <person name="Drula E."/>
            <person name="Henrissat B."/>
            <person name="Hansel C."/>
            <person name="Singer S."/>
            <person name="Hutchinson M.I."/>
            <person name="de Vries R.P."/>
            <person name="Natvig D.O."/>
            <person name="Powell A.J."/>
            <person name="Tsang A."/>
            <person name="Grigoriev I.V."/>
        </authorList>
    </citation>
    <scope>NUCLEOTIDE SEQUENCE [LARGE SCALE GENOMIC DNA]</scope>
    <source>
        <strain evidence="2 3">CBS 620.91</strain>
    </source>
</reference>
<evidence type="ECO:0000313" key="2">
    <source>
        <dbReference type="EMBL" id="KAL1835986.1"/>
    </source>
</evidence>
<evidence type="ECO:0000313" key="3">
    <source>
        <dbReference type="Proteomes" id="UP001583172"/>
    </source>
</evidence>